<name>A0ACC0CJ51_9PEZI</name>
<gene>
    <name evidence="1" type="ORF">F4821DRAFT_251593</name>
</gene>
<reference evidence="1 2" key="1">
    <citation type="journal article" date="2022" name="New Phytol.">
        <title>Ecological generalism drives hyperdiversity of secondary metabolite gene clusters in xylarialean endophytes.</title>
        <authorList>
            <person name="Franco M.E.E."/>
            <person name="Wisecaver J.H."/>
            <person name="Arnold A.E."/>
            <person name="Ju Y.M."/>
            <person name="Slot J.C."/>
            <person name="Ahrendt S."/>
            <person name="Moore L.P."/>
            <person name="Eastman K.E."/>
            <person name="Scott K."/>
            <person name="Konkel Z."/>
            <person name="Mondo S.J."/>
            <person name="Kuo A."/>
            <person name="Hayes R.D."/>
            <person name="Haridas S."/>
            <person name="Andreopoulos B."/>
            <person name="Riley R."/>
            <person name="LaButti K."/>
            <person name="Pangilinan J."/>
            <person name="Lipzen A."/>
            <person name="Amirebrahimi M."/>
            <person name="Yan J."/>
            <person name="Adam C."/>
            <person name="Keymanesh K."/>
            <person name="Ng V."/>
            <person name="Louie K."/>
            <person name="Northen T."/>
            <person name="Drula E."/>
            <person name="Henrissat B."/>
            <person name="Hsieh H.M."/>
            <person name="Youens-Clark K."/>
            <person name="Lutzoni F."/>
            <person name="Miadlikowska J."/>
            <person name="Eastwood D.C."/>
            <person name="Hamelin R.C."/>
            <person name="Grigoriev I.V."/>
            <person name="U'Ren J.M."/>
        </authorList>
    </citation>
    <scope>NUCLEOTIDE SEQUENCE [LARGE SCALE GENOMIC DNA]</scope>
    <source>
        <strain evidence="1 2">ER1909</strain>
    </source>
</reference>
<keyword evidence="2" id="KW-1185">Reference proteome</keyword>
<comment type="caution">
    <text evidence="1">The sequence shown here is derived from an EMBL/GenBank/DDBJ whole genome shotgun (WGS) entry which is preliminary data.</text>
</comment>
<sequence length="853" mass="96371">MKLFCLPFLRSRASDNMDTGTSTPRTEQPTQIDHHIIVNGRCQNCLQRREIASVVIIGAGAAGIAVALSLLEKVQVGWNMDSIVMVDKGKRNEERGRGTTYSSWMNGSVCSRRDDEMSLIYNEPNHFRDWAPKQPTLRKRGNHHRNREVYGDYLQDMLRKVNMMAFDQSVDFRFIGQEAVDMDRYTDGNNTIYGVKLGDGCFVYARNVVLALGNFLKVTPSLADAPGYLSSPWPLWRLDGIPRHAPVGIIGTGTAAFEVLTRLHNRGHVGMIYMMDETAAGRFPRLERPKLPSRIYTRTHALHAAIRGLEKWEGSMASFLDELERMIREHDAMDPQAKVVMTSYADHARASWKDDVEIFARDERISVVVDTLRPIAERIWTSAAPLEREYLREHPVWKLICQETIPTNIAALYLRRFVFMGKLEVIHDGWIGNKQDHFLMGGNRRARVDYVIDASGLEYDLNKIESSSPLLQEMHRKGLVTEEPAGGIKVGVANHQVATTEDELTSGLYAIGSLTKGTHYFVEDISRITSHALRISDSIVGVPRSNPTQVALFVGRDLFSTVTMMNIVPALLAQGHMPYVFLLPPSSESVYVNHKEWLYWYFEMFVLERVLLADFKMQPDDFKERPQLALATDTIENKYGVLVQSFSEKELNDPAILATLSVHNIDIGFVIGSERKFDAPLRNAFHLFRVKPGLPPYYESTREVMQAGGKRFGYTLNRLGTQAAGAICEDSFFASKDRSIEGIPCACTAMFDSYELAVELVMGTVDRYSRAELSESMRRDFSPLPDVNRSVTLVSLTAMLDRILSQFATPESEDRITRNIKDDLKANGVQFDTVKLRAWKTVRKNTDPGNGFL</sequence>
<organism evidence="1 2">
    <name type="scientific">Hypoxylon rubiginosum</name>
    <dbReference type="NCBI Taxonomy" id="110542"/>
    <lineage>
        <taxon>Eukaryota</taxon>
        <taxon>Fungi</taxon>
        <taxon>Dikarya</taxon>
        <taxon>Ascomycota</taxon>
        <taxon>Pezizomycotina</taxon>
        <taxon>Sordariomycetes</taxon>
        <taxon>Xylariomycetidae</taxon>
        <taxon>Xylariales</taxon>
        <taxon>Hypoxylaceae</taxon>
        <taxon>Hypoxylon</taxon>
    </lineage>
</organism>
<evidence type="ECO:0000313" key="2">
    <source>
        <dbReference type="Proteomes" id="UP001497680"/>
    </source>
</evidence>
<evidence type="ECO:0000313" key="1">
    <source>
        <dbReference type="EMBL" id="KAI6080406.1"/>
    </source>
</evidence>
<protein>
    <submittedName>
        <fullName evidence="1">FAD-NAD(P)-binding-domain-containing protein</fullName>
    </submittedName>
</protein>
<dbReference type="Proteomes" id="UP001497680">
    <property type="component" value="Unassembled WGS sequence"/>
</dbReference>
<dbReference type="EMBL" id="MU394446">
    <property type="protein sequence ID" value="KAI6080406.1"/>
    <property type="molecule type" value="Genomic_DNA"/>
</dbReference>
<proteinExistence type="predicted"/>
<accession>A0ACC0CJ51</accession>